<dbReference type="Gene3D" id="3.50.80.20">
    <property type="entry name" value="D-Ala-D-Ala carboxypeptidase C, peptidase S13"/>
    <property type="match status" value="1"/>
</dbReference>
<evidence type="ECO:0000313" key="4">
    <source>
        <dbReference type="Proteomes" id="UP000219020"/>
    </source>
</evidence>
<protein>
    <submittedName>
        <fullName evidence="3">D-alanyl-D-alanine carboxypeptidase</fullName>
        <ecNumber evidence="3">3.4.16.4</ecNumber>
    </submittedName>
</protein>
<dbReference type="GO" id="GO:0000270">
    <property type="term" value="P:peptidoglycan metabolic process"/>
    <property type="evidence" value="ECO:0007669"/>
    <property type="project" value="TreeGrafter"/>
</dbReference>
<dbReference type="InterPro" id="IPR012338">
    <property type="entry name" value="Beta-lactam/transpept-like"/>
</dbReference>
<organism evidence="3 4">
    <name type="scientific">Candidatus Enterovibrio escicola</name>
    <dbReference type="NCBI Taxonomy" id="1927127"/>
    <lineage>
        <taxon>Bacteria</taxon>
        <taxon>Pseudomonadati</taxon>
        <taxon>Pseudomonadota</taxon>
        <taxon>Gammaproteobacteria</taxon>
        <taxon>Vibrionales</taxon>
        <taxon>Vibrionaceae</taxon>
        <taxon>Enterovibrio</taxon>
    </lineage>
</organism>
<dbReference type="EC" id="3.4.16.4" evidence="3"/>
<evidence type="ECO:0000313" key="3">
    <source>
        <dbReference type="EMBL" id="PCS23553.1"/>
    </source>
</evidence>
<keyword evidence="3" id="KW-0645">Protease</keyword>
<reference evidence="4" key="1">
    <citation type="submission" date="2017-04" db="EMBL/GenBank/DDBJ databases">
        <title>Genome evolution of the luminous symbionts of deep sea anglerfish.</title>
        <authorList>
            <person name="Hendry T.A."/>
        </authorList>
    </citation>
    <scope>NUCLEOTIDE SEQUENCE [LARGE SCALE GENOMIC DNA]</scope>
</reference>
<name>A0A2A5T5Y7_9GAMM</name>
<dbReference type="Proteomes" id="UP000219020">
    <property type="component" value="Unassembled WGS sequence"/>
</dbReference>
<comment type="similarity">
    <text evidence="1">Belongs to the peptidase S13 family.</text>
</comment>
<proteinExistence type="inferred from homology"/>
<dbReference type="RefSeq" id="WP_223866398.1">
    <property type="nucleotide sequence ID" value="NZ_CAWOZE010000001.1"/>
</dbReference>
<keyword evidence="3" id="KW-0121">Carboxypeptidase</keyword>
<dbReference type="EMBL" id="NBYY01000009">
    <property type="protein sequence ID" value="PCS23553.1"/>
    <property type="molecule type" value="Genomic_DNA"/>
</dbReference>
<gene>
    <name evidence="3" type="ORF">BTN49_0522</name>
</gene>
<dbReference type="AlphaFoldDB" id="A0A2A5T5Y7"/>
<evidence type="ECO:0000256" key="2">
    <source>
        <dbReference type="ARBA" id="ARBA00022801"/>
    </source>
</evidence>
<evidence type="ECO:0000256" key="1">
    <source>
        <dbReference type="ARBA" id="ARBA00006096"/>
    </source>
</evidence>
<comment type="caution">
    <text evidence="3">The sequence shown here is derived from an EMBL/GenBank/DDBJ whole genome shotgun (WGS) entry which is preliminary data.</text>
</comment>
<dbReference type="NCBIfam" id="TIGR00666">
    <property type="entry name" value="PBP4"/>
    <property type="match status" value="1"/>
</dbReference>
<accession>A0A2A5T5Y7</accession>
<sequence length="470" mass="52942">MRNYPLIISLFFPLRTLAVPISMLEAMLPIGSQLTLLVQDANSMQTLIELNDHILLPPASTQKLVTALAAALYLPQNFTFDTHVYRRSNDIIFQFSGDPTLKRKDLQSLINEMKIQGIRRINGDVWLDGSIFTGYERAVGWPWDILGICYSAPSAAISLERNCVHSAVYSVENKRNTRVLVSNFQPVSIKSDAIMVTKEEKKSLHCTLELYYRNNNSYRLSGCLLHRNQPFPLKFAVQNTKKFVSDILLSEFKKAGVPIKGKIQIGAPYGGRHLISTHSSVKRDELLNTMLKRSDNLIAENLLKTMGHRYYNQSGTFTNGITAIKAILKEKSNIDLSHAVMVDGSGLSRNNRMTAKQLMLVMQYLYTHLELGILAMFPISGIDGTLKYRDSVRHPPLKHNLIAKTGSLYGDYNLAGMLKTEQDRDLLVIQLITNYHIPDTEDLPTNVAPPITQFEQGLYQALFNSTLIPQ</sequence>
<dbReference type="NCBIfam" id="NF008322">
    <property type="entry name" value="PRK11113.1"/>
    <property type="match status" value="1"/>
</dbReference>
<dbReference type="Gene3D" id="3.40.710.10">
    <property type="entry name" value="DD-peptidase/beta-lactamase superfamily"/>
    <property type="match status" value="2"/>
</dbReference>
<keyword evidence="2 3" id="KW-0378">Hydrolase</keyword>
<dbReference type="Pfam" id="PF02113">
    <property type="entry name" value="Peptidase_S13"/>
    <property type="match status" value="1"/>
</dbReference>
<dbReference type="GO" id="GO:0009002">
    <property type="term" value="F:serine-type D-Ala-D-Ala carboxypeptidase activity"/>
    <property type="evidence" value="ECO:0007669"/>
    <property type="project" value="UniProtKB-EC"/>
</dbReference>
<dbReference type="PRINTS" id="PR00922">
    <property type="entry name" value="DADACBPTASE3"/>
</dbReference>
<dbReference type="InterPro" id="IPR000667">
    <property type="entry name" value="Peptidase_S13"/>
</dbReference>
<dbReference type="PANTHER" id="PTHR30023:SF0">
    <property type="entry name" value="PENICILLIN-SENSITIVE CARBOXYPEPTIDASE A"/>
    <property type="match status" value="1"/>
</dbReference>
<dbReference type="PANTHER" id="PTHR30023">
    <property type="entry name" value="D-ALANYL-D-ALANINE CARBOXYPEPTIDASE"/>
    <property type="match status" value="1"/>
</dbReference>
<keyword evidence="4" id="KW-1185">Reference proteome</keyword>
<dbReference type="GO" id="GO:0006508">
    <property type="term" value="P:proteolysis"/>
    <property type="evidence" value="ECO:0007669"/>
    <property type="project" value="InterPro"/>
</dbReference>
<dbReference type="SUPFAM" id="SSF56601">
    <property type="entry name" value="beta-lactamase/transpeptidase-like"/>
    <property type="match status" value="1"/>
</dbReference>